<evidence type="ECO:0000256" key="2">
    <source>
        <dbReference type="ARBA" id="ARBA00022617"/>
    </source>
</evidence>
<evidence type="ECO:0000256" key="1">
    <source>
        <dbReference type="ARBA" id="ARBA00022448"/>
    </source>
</evidence>
<dbReference type="GO" id="GO:0009055">
    <property type="term" value="F:electron transfer activity"/>
    <property type="evidence" value="ECO:0007669"/>
    <property type="project" value="InterPro"/>
</dbReference>
<dbReference type="RefSeq" id="WP_102482025.1">
    <property type="nucleotide sequence ID" value="NZ_MCSW01000091.1"/>
</dbReference>
<evidence type="ECO:0000313" key="9">
    <source>
        <dbReference type="Proteomes" id="UP000235405"/>
    </source>
</evidence>
<sequence length="204" mass="22590">MIINRLKRTSLVNGIVANGAVVNRAVFNRAVFNRAVANRVVANRAIAIAAAAVVLSLAACTDEQPSTEDKVASRVESLGIESEPAPKLKAEAKTEVETLVDSKVTTKDYIPSLVSGEKLVQNLCSQCHGDKIIPFVQSYPNIKGQKAGYILKQLRNFKSDERQDLYMQSVVKHLSDEDLQDAAAFYSTLKPLDLYNRTKEYYRQ</sequence>
<evidence type="ECO:0000256" key="4">
    <source>
        <dbReference type="ARBA" id="ARBA00022982"/>
    </source>
</evidence>
<dbReference type="Pfam" id="PF00034">
    <property type="entry name" value="Cytochrom_C"/>
    <property type="match status" value="1"/>
</dbReference>
<proteinExistence type="predicted"/>
<dbReference type="PROSITE" id="PS51007">
    <property type="entry name" value="CYTC"/>
    <property type="match status" value="1"/>
</dbReference>
<comment type="caution">
    <text evidence="8">The sequence shown here is derived from an EMBL/GenBank/DDBJ whole genome shotgun (WGS) entry which is preliminary data.</text>
</comment>
<evidence type="ECO:0000256" key="5">
    <source>
        <dbReference type="ARBA" id="ARBA00023004"/>
    </source>
</evidence>
<evidence type="ECO:0000256" key="3">
    <source>
        <dbReference type="ARBA" id="ARBA00022723"/>
    </source>
</evidence>
<evidence type="ECO:0000259" key="7">
    <source>
        <dbReference type="PROSITE" id="PS51007"/>
    </source>
</evidence>
<dbReference type="InterPro" id="IPR036909">
    <property type="entry name" value="Cyt_c-like_dom_sf"/>
</dbReference>
<dbReference type="AlphaFoldDB" id="A0A2N7CI04"/>
<evidence type="ECO:0000256" key="6">
    <source>
        <dbReference type="PROSITE-ProRule" id="PRU00433"/>
    </source>
</evidence>
<dbReference type="SUPFAM" id="SSF46626">
    <property type="entry name" value="Cytochrome c"/>
    <property type="match status" value="1"/>
</dbReference>
<name>A0A2N7CI04_VIBSP</name>
<keyword evidence="1" id="KW-0813">Transport</keyword>
<dbReference type="GO" id="GO:0046872">
    <property type="term" value="F:metal ion binding"/>
    <property type="evidence" value="ECO:0007669"/>
    <property type="project" value="UniProtKB-KW"/>
</dbReference>
<keyword evidence="5 6" id="KW-0408">Iron</keyword>
<dbReference type="Proteomes" id="UP000235405">
    <property type="component" value="Unassembled WGS sequence"/>
</dbReference>
<reference evidence="9" key="1">
    <citation type="submission" date="2016-07" db="EMBL/GenBank/DDBJ databases">
        <title>Nontailed viruses are major unrecognized killers of bacteria in the ocean.</title>
        <authorList>
            <person name="Kauffman K."/>
            <person name="Hussain F."/>
            <person name="Yang J."/>
            <person name="Arevalo P."/>
            <person name="Brown J."/>
            <person name="Cutler M."/>
            <person name="Kelly L."/>
            <person name="Polz M.F."/>
        </authorList>
    </citation>
    <scope>NUCLEOTIDE SEQUENCE [LARGE SCALE GENOMIC DNA]</scope>
    <source>
        <strain evidence="9">10N.286.54.F3</strain>
    </source>
</reference>
<keyword evidence="3 6" id="KW-0479">Metal-binding</keyword>
<organism evidence="8 9">
    <name type="scientific">Vibrio splendidus</name>
    <dbReference type="NCBI Taxonomy" id="29497"/>
    <lineage>
        <taxon>Bacteria</taxon>
        <taxon>Pseudomonadati</taxon>
        <taxon>Pseudomonadota</taxon>
        <taxon>Gammaproteobacteria</taxon>
        <taxon>Vibrionales</taxon>
        <taxon>Vibrionaceae</taxon>
        <taxon>Vibrio</taxon>
    </lineage>
</organism>
<dbReference type="InterPro" id="IPR009056">
    <property type="entry name" value="Cyt_c-like_dom"/>
</dbReference>
<gene>
    <name evidence="8" type="ORF">BCV19_03685</name>
</gene>
<accession>A0A2N7CI04</accession>
<keyword evidence="2 6" id="KW-0349">Heme</keyword>
<evidence type="ECO:0000313" key="8">
    <source>
        <dbReference type="EMBL" id="PMF27281.1"/>
    </source>
</evidence>
<dbReference type="Gene3D" id="1.10.760.10">
    <property type="entry name" value="Cytochrome c-like domain"/>
    <property type="match status" value="1"/>
</dbReference>
<dbReference type="PANTHER" id="PTHR33751:SF9">
    <property type="entry name" value="CYTOCHROME C4"/>
    <property type="match status" value="1"/>
</dbReference>
<dbReference type="GO" id="GO:0020037">
    <property type="term" value="F:heme binding"/>
    <property type="evidence" value="ECO:0007669"/>
    <property type="project" value="InterPro"/>
</dbReference>
<keyword evidence="4" id="KW-0249">Electron transport</keyword>
<dbReference type="InterPro" id="IPR050597">
    <property type="entry name" value="Cytochrome_c_Oxidase_Subunit"/>
</dbReference>
<dbReference type="PANTHER" id="PTHR33751">
    <property type="entry name" value="CBB3-TYPE CYTOCHROME C OXIDASE SUBUNIT FIXP"/>
    <property type="match status" value="1"/>
</dbReference>
<protein>
    <submittedName>
        <fullName evidence="8">Cytochrome C</fullName>
    </submittedName>
</protein>
<dbReference type="EMBL" id="MCSW01000091">
    <property type="protein sequence ID" value="PMF27281.1"/>
    <property type="molecule type" value="Genomic_DNA"/>
</dbReference>
<feature type="domain" description="Cytochrome c" evidence="7">
    <location>
        <begin position="111"/>
        <end position="190"/>
    </location>
</feature>